<proteinExistence type="predicted"/>
<sequence>MANEPYHHHATRGGRQYRDWIELKSELLANGKPTSQRIAGRAVRPSASGRHLGVFGTPSPRMPWKPPEWQIRSSCSTASRIKVARNVIVQTWTQIESVEERKDHGLGLLYSDGHEDRSSGRAKGGGCWNTGGDLTPRHRGTGISSRGGISSSELVQQAARHLAALPSTKALRCLQCGCKLAHALPTCPRAYLGSDDAMPVFLSVIPFGVESSCRDGQGG</sequence>
<dbReference type="GeneID" id="36604926"/>
<accession>A0A2T4BIP9</accession>
<reference evidence="3" key="1">
    <citation type="submission" date="2016-07" db="EMBL/GenBank/DDBJ databases">
        <title>Multiple horizontal gene transfer events from other fungi enriched the ability of initially mycotrophic Trichoderma (Ascomycota) to feed on dead plant biomass.</title>
        <authorList>
            <consortium name="DOE Joint Genome Institute"/>
            <person name="Atanasova L."/>
            <person name="Chenthamara K."/>
            <person name="Zhang J."/>
            <person name="Grujic M."/>
            <person name="Henrissat B."/>
            <person name="Kuo A."/>
            <person name="Aerts A."/>
            <person name="Salamov A."/>
            <person name="Lipzen A."/>
            <person name="Labutti K."/>
            <person name="Barry K."/>
            <person name="Miao Y."/>
            <person name="Rahimi M.J."/>
            <person name="Shen Q."/>
            <person name="Grigoriev I.V."/>
            <person name="Kubicek C.P."/>
            <person name="Druzhinina I.S."/>
        </authorList>
    </citation>
    <scope>NUCLEOTIDE SEQUENCE [LARGE SCALE GENOMIC DNA]</scope>
    <source>
        <strain evidence="3">TUCIM 6016</strain>
    </source>
</reference>
<feature type="region of interest" description="Disordered" evidence="1">
    <location>
        <begin position="34"/>
        <end position="66"/>
    </location>
</feature>
<organism evidence="2 3">
    <name type="scientific">Trichoderma citrinoviride</name>
    <dbReference type="NCBI Taxonomy" id="58853"/>
    <lineage>
        <taxon>Eukaryota</taxon>
        <taxon>Fungi</taxon>
        <taxon>Dikarya</taxon>
        <taxon>Ascomycota</taxon>
        <taxon>Pezizomycotina</taxon>
        <taxon>Sordariomycetes</taxon>
        <taxon>Hypocreomycetidae</taxon>
        <taxon>Hypocreales</taxon>
        <taxon>Hypocreaceae</taxon>
        <taxon>Trichoderma</taxon>
    </lineage>
</organism>
<dbReference type="RefSeq" id="XP_024752449.1">
    <property type="nucleotide sequence ID" value="XM_024896808.1"/>
</dbReference>
<dbReference type="EMBL" id="KZ680209">
    <property type="protein sequence ID" value="PTB69129.1"/>
    <property type="molecule type" value="Genomic_DNA"/>
</dbReference>
<evidence type="ECO:0000313" key="2">
    <source>
        <dbReference type="EMBL" id="PTB69129.1"/>
    </source>
</evidence>
<evidence type="ECO:0000313" key="3">
    <source>
        <dbReference type="Proteomes" id="UP000241546"/>
    </source>
</evidence>
<dbReference type="Proteomes" id="UP000241546">
    <property type="component" value="Unassembled WGS sequence"/>
</dbReference>
<gene>
    <name evidence="2" type="ORF">BBK36DRAFT_1193303</name>
</gene>
<name>A0A2T4BIP9_9HYPO</name>
<dbReference type="AlphaFoldDB" id="A0A2T4BIP9"/>
<keyword evidence="3" id="KW-1185">Reference proteome</keyword>
<protein>
    <submittedName>
        <fullName evidence="2">Uncharacterized protein</fullName>
    </submittedName>
</protein>
<evidence type="ECO:0000256" key="1">
    <source>
        <dbReference type="SAM" id="MobiDB-lite"/>
    </source>
</evidence>